<keyword evidence="3" id="KW-1185">Reference proteome</keyword>
<dbReference type="GeneID" id="189629"/>
<organism evidence="2 3">
    <name type="scientific">Caenorhabditis elegans</name>
    <dbReference type="NCBI Taxonomy" id="6239"/>
    <lineage>
        <taxon>Eukaryota</taxon>
        <taxon>Metazoa</taxon>
        <taxon>Ecdysozoa</taxon>
        <taxon>Nematoda</taxon>
        <taxon>Chromadorea</taxon>
        <taxon>Rhabditida</taxon>
        <taxon>Rhabditina</taxon>
        <taxon>Rhabditomorpha</taxon>
        <taxon>Rhabditoidea</taxon>
        <taxon>Rhabditidae</taxon>
        <taxon>Peloderinae</taxon>
        <taxon>Caenorhabditis</taxon>
    </lineage>
</organism>
<gene>
    <name evidence="2 4" type="primary">fbxa-211</name>
    <name evidence="2" type="ORF">CELE_Y37H2A.6</name>
    <name evidence="4" type="ORF">Y37H2A.6</name>
</gene>
<dbReference type="InterPro" id="IPR040161">
    <property type="entry name" value="FB224"/>
</dbReference>
<feature type="domain" description="F-box" evidence="1">
    <location>
        <begin position="30"/>
        <end position="77"/>
    </location>
</feature>
<dbReference type="InterPro" id="IPR001810">
    <property type="entry name" value="F-box_dom"/>
</dbReference>
<protein>
    <submittedName>
        <fullName evidence="2">F-box domain-containing protein</fullName>
    </submittedName>
</protein>
<dbReference type="CDD" id="cd22150">
    <property type="entry name" value="F-box_CeFBXA-like"/>
    <property type="match status" value="1"/>
</dbReference>
<dbReference type="CTD" id="189629"/>
<dbReference type="Pfam" id="PF00646">
    <property type="entry name" value="F-box"/>
    <property type="match status" value="1"/>
</dbReference>
<reference evidence="2 3" key="1">
    <citation type="journal article" date="1998" name="Science">
        <title>Genome sequence of the nematode C. elegans: a platform for investigating biology.</title>
        <authorList>
            <consortium name="The C. elegans sequencing consortium"/>
            <person name="Sulson J.E."/>
            <person name="Waterston R."/>
        </authorList>
    </citation>
    <scope>NUCLEOTIDE SEQUENCE [LARGE SCALE GENOMIC DNA]</scope>
    <source>
        <strain evidence="2 3">Bristol N2</strain>
    </source>
</reference>
<accession>Q9U2N5</accession>
<evidence type="ECO:0000313" key="4">
    <source>
        <dbReference type="WormBase" id="Y37H2A.6"/>
    </source>
</evidence>
<dbReference type="AGR" id="WB:WBGene00012566"/>
<evidence type="ECO:0000259" key="1">
    <source>
        <dbReference type="PROSITE" id="PS50181"/>
    </source>
</evidence>
<name>Q9U2N5_CAEEL</name>
<dbReference type="PANTHER" id="PTHR23015:SF4">
    <property type="entry name" value="DUF38 DOMAIN-CONTAINING PROTEIN-RELATED"/>
    <property type="match status" value="1"/>
</dbReference>
<dbReference type="InterPro" id="IPR036047">
    <property type="entry name" value="F-box-like_dom_sf"/>
</dbReference>
<proteinExistence type="predicted"/>
<dbReference type="SMR" id="Q9U2N5"/>
<dbReference type="PROSITE" id="PS50181">
    <property type="entry name" value="FBOX"/>
    <property type="match status" value="1"/>
</dbReference>
<dbReference type="PANTHER" id="PTHR23015">
    <property type="entry name" value="UNCHARACTERIZED C.ELEGANS PROTEIN"/>
    <property type="match status" value="1"/>
</dbReference>
<dbReference type="InterPro" id="IPR002900">
    <property type="entry name" value="DUF38/FTH_CAE_spp"/>
</dbReference>
<dbReference type="EMBL" id="BX284605">
    <property type="protein sequence ID" value="CAB60575.3"/>
    <property type="molecule type" value="Genomic_DNA"/>
</dbReference>
<dbReference type="PaxDb" id="6239-Y37H2A.6"/>
<dbReference type="UCSC" id="Y37H2A.6">
    <property type="organism name" value="c. elegans"/>
</dbReference>
<dbReference type="OrthoDB" id="3226064at2759"/>
<evidence type="ECO:0000313" key="2">
    <source>
        <dbReference type="EMBL" id="CAB60575.3"/>
    </source>
</evidence>
<dbReference type="Proteomes" id="UP000001940">
    <property type="component" value="Chromosome V"/>
</dbReference>
<dbReference type="OMA" id="IAFDEMA"/>
<dbReference type="RefSeq" id="NP_001379262.1">
    <property type="nucleotide sequence ID" value="NM_001392689.1"/>
</dbReference>
<dbReference type="SMART" id="SM00256">
    <property type="entry name" value="FBOX"/>
    <property type="match status" value="1"/>
</dbReference>
<dbReference type="HOGENOM" id="CLU_030831_3_2_1"/>
<evidence type="ECO:0000313" key="3">
    <source>
        <dbReference type="Proteomes" id="UP000001940"/>
    </source>
</evidence>
<dbReference type="SUPFAM" id="SSF81383">
    <property type="entry name" value="F-box domain"/>
    <property type="match status" value="1"/>
</dbReference>
<dbReference type="KEGG" id="cel:CELE_Y37H2A.6"/>
<dbReference type="Pfam" id="PF01827">
    <property type="entry name" value="FTH"/>
    <property type="match status" value="1"/>
</dbReference>
<dbReference type="AlphaFoldDB" id="Q9U2N5"/>
<dbReference type="WormBase" id="Y37H2A.6">
    <property type="protein sequence ID" value="CE45353"/>
    <property type="gene ID" value="WBGene00012566"/>
    <property type="gene designation" value="fbxa-211"/>
</dbReference>
<dbReference type="PhylomeDB" id="Q9U2N5"/>
<dbReference type="Bgee" id="WBGene00012566">
    <property type="expression patterns" value="Expressed in germ line (C elegans) and 2 other cell types or tissues"/>
</dbReference>
<sequence>MEYREFDFWYYKLGKEGIELDSDLEWDPETISLSDMPMELTANIVEFLDSSARVSARAVSRNIRNIVDRKGPVFKHAKLLISPTECSMNFQSELSKRLIRATFPSETSTPDEFAEIEKANNIAFDEMAQIIRNPKLELEELQIETKIQDEQHGRANIAEVLTRVFKPISPVTVKEIETSDLTFPEVERILSHVEPGRLETIHFIDPSFDNSNSELFDAFIQSEHVRKAKELHITNIVAYSFPIQKLFHLERLYVTIGVFSAHDAINIRDVLLQSVNFQCFHFYVEKAGFDVVEIVRLFDPSYSGDSDGTIIYRAYNLVFNIHFSRHRLRFEKRVTNSYY</sequence>
<dbReference type="InParanoid" id="Q9U2N5"/>